<protein>
    <submittedName>
        <fullName evidence="1">Uncharacterized protein</fullName>
    </submittedName>
</protein>
<accession>A0ABP5EWL7</accession>
<organism evidence="1 2">
    <name type="scientific">Nocardiopsis rhodophaea</name>
    <dbReference type="NCBI Taxonomy" id="280238"/>
    <lineage>
        <taxon>Bacteria</taxon>
        <taxon>Bacillati</taxon>
        <taxon>Actinomycetota</taxon>
        <taxon>Actinomycetes</taxon>
        <taxon>Streptosporangiales</taxon>
        <taxon>Nocardiopsidaceae</taxon>
        <taxon>Nocardiopsis</taxon>
    </lineage>
</organism>
<name>A0ABP5EWL7_9ACTN</name>
<dbReference type="EMBL" id="BAAAPC010000020">
    <property type="protein sequence ID" value="GAA2009901.1"/>
    <property type="molecule type" value="Genomic_DNA"/>
</dbReference>
<evidence type="ECO:0000313" key="2">
    <source>
        <dbReference type="Proteomes" id="UP001501585"/>
    </source>
</evidence>
<keyword evidence="2" id="KW-1185">Reference proteome</keyword>
<reference evidence="2" key="1">
    <citation type="journal article" date="2019" name="Int. J. Syst. Evol. Microbiol.">
        <title>The Global Catalogue of Microorganisms (GCM) 10K type strain sequencing project: providing services to taxonomists for standard genome sequencing and annotation.</title>
        <authorList>
            <consortium name="The Broad Institute Genomics Platform"/>
            <consortium name="The Broad Institute Genome Sequencing Center for Infectious Disease"/>
            <person name="Wu L."/>
            <person name="Ma J."/>
        </authorList>
    </citation>
    <scope>NUCLEOTIDE SEQUENCE [LARGE SCALE GENOMIC DNA]</scope>
    <source>
        <strain evidence="2">JCM 15313</strain>
    </source>
</reference>
<proteinExistence type="predicted"/>
<gene>
    <name evidence="1" type="ORF">GCM10009799_42440</name>
</gene>
<comment type="caution">
    <text evidence="1">The sequence shown here is derived from an EMBL/GenBank/DDBJ whole genome shotgun (WGS) entry which is preliminary data.</text>
</comment>
<dbReference type="Proteomes" id="UP001501585">
    <property type="component" value="Unassembled WGS sequence"/>
</dbReference>
<sequence length="66" mass="7236">MHELLSGTKPLRGRAVVDLRLGAFDYRDSRAFWQIDDPLIALKVHAVLGGAPGYRPVAAPTPRRGL</sequence>
<evidence type="ECO:0000313" key="1">
    <source>
        <dbReference type="EMBL" id="GAA2009901.1"/>
    </source>
</evidence>